<dbReference type="AlphaFoldDB" id="A0A0A9A365"/>
<reference evidence="1" key="2">
    <citation type="journal article" date="2015" name="Data Brief">
        <title>Shoot transcriptome of the giant reed, Arundo donax.</title>
        <authorList>
            <person name="Barrero R.A."/>
            <person name="Guerrero F.D."/>
            <person name="Moolhuijzen P."/>
            <person name="Goolsby J.A."/>
            <person name="Tidwell J."/>
            <person name="Bellgard S.E."/>
            <person name="Bellgard M.I."/>
        </authorList>
    </citation>
    <scope>NUCLEOTIDE SEQUENCE</scope>
    <source>
        <tissue evidence="1">Shoot tissue taken approximately 20 cm above the soil surface</tissue>
    </source>
</reference>
<evidence type="ECO:0000313" key="1">
    <source>
        <dbReference type="EMBL" id="JAD45526.1"/>
    </source>
</evidence>
<dbReference type="EMBL" id="GBRH01252369">
    <property type="protein sequence ID" value="JAD45526.1"/>
    <property type="molecule type" value="Transcribed_RNA"/>
</dbReference>
<protein>
    <submittedName>
        <fullName evidence="1">Uncharacterized protein</fullName>
    </submittedName>
</protein>
<sequence length="22" mass="2704">MMISRTLYYYIRQIAVLNARDI</sequence>
<reference evidence="1" key="1">
    <citation type="submission" date="2014-09" db="EMBL/GenBank/DDBJ databases">
        <authorList>
            <person name="Magalhaes I.L.F."/>
            <person name="Oliveira U."/>
            <person name="Santos F.R."/>
            <person name="Vidigal T.H.D.A."/>
            <person name="Brescovit A.D."/>
            <person name="Santos A.J."/>
        </authorList>
    </citation>
    <scope>NUCLEOTIDE SEQUENCE</scope>
    <source>
        <tissue evidence="1">Shoot tissue taken approximately 20 cm above the soil surface</tissue>
    </source>
</reference>
<organism evidence="1">
    <name type="scientific">Arundo donax</name>
    <name type="common">Giant reed</name>
    <name type="synonym">Donax arundinaceus</name>
    <dbReference type="NCBI Taxonomy" id="35708"/>
    <lineage>
        <taxon>Eukaryota</taxon>
        <taxon>Viridiplantae</taxon>
        <taxon>Streptophyta</taxon>
        <taxon>Embryophyta</taxon>
        <taxon>Tracheophyta</taxon>
        <taxon>Spermatophyta</taxon>
        <taxon>Magnoliopsida</taxon>
        <taxon>Liliopsida</taxon>
        <taxon>Poales</taxon>
        <taxon>Poaceae</taxon>
        <taxon>PACMAD clade</taxon>
        <taxon>Arundinoideae</taxon>
        <taxon>Arundineae</taxon>
        <taxon>Arundo</taxon>
    </lineage>
</organism>
<accession>A0A0A9A365</accession>
<proteinExistence type="predicted"/>
<name>A0A0A9A365_ARUDO</name>